<dbReference type="OrthoDB" id="1452741at2"/>
<dbReference type="Proteomes" id="UP000324358">
    <property type="component" value="Unassembled WGS sequence"/>
</dbReference>
<proteinExistence type="predicted"/>
<dbReference type="EMBL" id="VSKL01000003">
    <property type="protein sequence ID" value="TYB72701.1"/>
    <property type="molecule type" value="Genomic_DNA"/>
</dbReference>
<name>A0A5D0QVH9_9FLAO</name>
<protein>
    <submittedName>
        <fullName evidence="1">Uncharacterized protein</fullName>
    </submittedName>
</protein>
<sequence length="195" mass="22441">MIRIKHILVITFLLTASKIASQDLFFESTCDCISKIENHSNESKLVNQTKACLIQATTTQPEAVKRILQDYLAKNPDKNKEFAEENTSEILSEELKKKCPVFAQIDTQLRLDRENSENIIKTVANDICIELKKQSNLTKEIANSIRDKSVKKYLVSIYGQYNLKDQVEFKKFKNDLKSELMKQCDIKKLFNGTKS</sequence>
<comment type="caution">
    <text evidence="1">The sequence shown here is derived from an EMBL/GenBank/DDBJ whole genome shotgun (WGS) entry which is preliminary data.</text>
</comment>
<evidence type="ECO:0000313" key="2">
    <source>
        <dbReference type="Proteomes" id="UP000324358"/>
    </source>
</evidence>
<evidence type="ECO:0000313" key="1">
    <source>
        <dbReference type="EMBL" id="TYB72701.1"/>
    </source>
</evidence>
<reference evidence="1 2" key="1">
    <citation type="submission" date="2019-08" db="EMBL/GenBank/DDBJ databases">
        <title>Genomes of Antarctic Bizionia species.</title>
        <authorList>
            <person name="Bowman J.P."/>
        </authorList>
    </citation>
    <scope>NUCLEOTIDE SEQUENCE [LARGE SCALE GENOMIC DNA]</scope>
    <source>
        <strain evidence="1 2">APA-1</strain>
    </source>
</reference>
<keyword evidence="2" id="KW-1185">Reference proteome</keyword>
<gene>
    <name evidence="1" type="ORF">ES675_09090</name>
</gene>
<organism evidence="1 2">
    <name type="scientific">Bizionia algoritergicola</name>
    <dbReference type="NCBI Taxonomy" id="291187"/>
    <lineage>
        <taxon>Bacteria</taxon>
        <taxon>Pseudomonadati</taxon>
        <taxon>Bacteroidota</taxon>
        <taxon>Flavobacteriia</taxon>
        <taxon>Flavobacteriales</taxon>
        <taxon>Flavobacteriaceae</taxon>
        <taxon>Bizionia</taxon>
    </lineage>
</organism>
<accession>A0A5D0QVH9</accession>
<dbReference type="RefSeq" id="WP_066251229.1">
    <property type="nucleotide sequence ID" value="NZ_VSKL01000003.1"/>
</dbReference>
<dbReference type="AlphaFoldDB" id="A0A5D0QVH9"/>